<feature type="compositionally biased region" description="Basic and acidic residues" evidence="1">
    <location>
        <begin position="373"/>
        <end position="386"/>
    </location>
</feature>
<feature type="compositionally biased region" description="Basic and acidic residues" evidence="1">
    <location>
        <begin position="426"/>
        <end position="445"/>
    </location>
</feature>
<dbReference type="SUPFAM" id="SSF54427">
    <property type="entry name" value="NTF2-like"/>
    <property type="match status" value="1"/>
</dbReference>
<accession>A0ABR1X282</accession>
<feature type="region of interest" description="Disordered" evidence="1">
    <location>
        <begin position="167"/>
        <end position="543"/>
    </location>
</feature>
<dbReference type="GeneID" id="92041864"/>
<feature type="compositionally biased region" description="Basic and acidic residues" evidence="1">
    <location>
        <begin position="296"/>
        <end position="311"/>
    </location>
</feature>
<keyword evidence="3" id="KW-1185">Reference proteome</keyword>
<comment type="caution">
    <text evidence="2">The sequence shown here is derived from an EMBL/GenBank/DDBJ whole genome shotgun (WGS) entry which is preliminary data.</text>
</comment>
<sequence>MSLQSVYKQFLAAPNSSLLATDATLHYITTTTTFKTAADIIKHLSSQRNQIKKKKEDVLTAVEGDNVVVLEFDTALEFIISGGTYLPGLDDNFLADRTVVLPILHIVTFDNEGKIVQIRQSWDQGAMLKQVDVIGKTGRNWPIRDSQEQIKMITNAAKSVTDAVSAQKKADPVVRPRGEPNNSPLFGTREENNQSIASVISPRGGVKPKQRGFDEILGEEPAGTAAASVVSPRGGARPTQRTFHDIVGEESDNDEEGSPSSGRGRSRSPSKAIAPKAGVDKKFQPSRLFEKDEESEAARNAEAHARERSESPFKTIAPKAGADKKFKPSRLFESNEDSENDANTGKGPELFYRPNPKRFDHFEFGDGSDAPEAPDKSEPKPRDSKHGSQWSFDDFVTPQKVAPTRTLQRTNQDSRHWGSGDDVAEENEHPAQQRTRPSAEVHFEMQDDGTPVAPRQTVPRGASQNANSKLYKDRTTGEEDEDDASAEALGNITNLKNRNKTFGSQFAMSDASPAQKENQPTKPSNKGAAPGGRGIRIGGDGMGVPKAQTEIGCLVTAAMKSPSQPNPCLGGPIHDDDEVFHITFHGAARLRTPTYEP</sequence>
<organism evidence="2 3">
    <name type="scientific">Apiospora hydei</name>
    <dbReference type="NCBI Taxonomy" id="1337664"/>
    <lineage>
        <taxon>Eukaryota</taxon>
        <taxon>Fungi</taxon>
        <taxon>Dikarya</taxon>
        <taxon>Ascomycota</taxon>
        <taxon>Pezizomycotina</taxon>
        <taxon>Sordariomycetes</taxon>
        <taxon>Xylariomycetidae</taxon>
        <taxon>Amphisphaeriales</taxon>
        <taxon>Apiosporaceae</taxon>
        <taxon>Apiospora</taxon>
    </lineage>
</organism>
<gene>
    <name evidence="2" type="ORF">PG997_004489</name>
</gene>
<feature type="compositionally biased region" description="Gly residues" evidence="1">
    <location>
        <begin position="529"/>
        <end position="542"/>
    </location>
</feature>
<evidence type="ECO:0000313" key="2">
    <source>
        <dbReference type="EMBL" id="KAK8089528.1"/>
    </source>
</evidence>
<proteinExistence type="predicted"/>
<dbReference type="EMBL" id="JAQQWN010000004">
    <property type="protein sequence ID" value="KAK8089528.1"/>
    <property type="molecule type" value="Genomic_DNA"/>
</dbReference>
<evidence type="ECO:0000256" key="1">
    <source>
        <dbReference type="SAM" id="MobiDB-lite"/>
    </source>
</evidence>
<dbReference type="Gene3D" id="3.10.450.50">
    <property type="match status" value="1"/>
</dbReference>
<dbReference type="RefSeq" id="XP_066672422.1">
    <property type="nucleotide sequence ID" value="XM_066808804.1"/>
</dbReference>
<feature type="compositionally biased region" description="Low complexity" evidence="1">
    <location>
        <begin position="258"/>
        <end position="270"/>
    </location>
</feature>
<name>A0ABR1X282_9PEZI</name>
<dbReference type="InterPro" id="IPR032710">
    <property type="entry name" value="NTF2-like_dom_sf"/>
</dbReference>
<feature type="compositionally biased region" description="Polar residues" evidence="1">
    <location>
        <begin position="515"/>
        <end position="524"/>
    </location>
</feature>
<dbReference type="Proteomes" id="UP001433268">
    <property type="component" value="Unassembled WGS sequence"/>
</dbReference>
<feature type="compositionally biased region" description="Polar residues" evidence="1">
    <location>
        <begin position="491"/>
        <end position="507"/>
    </location>
</feature>
<feature type="compositionally biased region" description="Basic and acidic residues" evidence="1">
    <location>
        <begin position="168"/>
        <end position="178"/>
    </location>
</feature>
<evidence type="ECO:0000313" key="3">
    <source>
        <dbReference type="Proteomes" id="UP001433268"/>
    </source>
</evidence>
<reference evidence="2 3" key="1">
    <citation type="submission" date="2023-01" db="EMBL/GenBank/DDBJ databases">
        <title>Analysis of 21 Apiospora genomes using comparative genomics revels a genus with tremendous synthesis potential of carbohydrate active enzymes and secondary metabolites.</title>
        <authorList>
            <person name="Sorensen T."/>
        </authorList>
    </citation>
    <scope>NUCLEOTIDE SEQUENCE [LARGE SCALE GENOMIC DNA]</scope>
    <source>
        <strain evidence="2 3">CBS 114990</strain>
    </source>
</reference>
<protein>
    <submittedName>
        <fullName evidence="2">Uncharacterized protein</fullName>
    </submittedName>
</protein>
<feature type="compositionally biased region" description="Acidic residues" evidence="1">
    <location>
        <begin position="248"/>
        <end position="257"/>
    </location>
</feature>